<dbReference type="Gene3D" id="3.40.50.620">
    <property type="entry name" value="HUPs"/>
    <property type="match status" value="1"/>
</dbReference>
<sequence length="347" mass="40016">MYDVSVFIGRFQPFHKGHLHNILKALSLSKRIIINVGSSYCASNIKNPFSFEQRKQMIEADLDILGIDLSLVEIEPLADYYYQEQKWEDDLRANVNKHTVFNDSIVVVGHEKDASSYYLKSFSEWDYLSVDNYKKFNATNFRKQYYKGTILAEYMCCEDPTAGTYKMLQEFMLTDQYHLLKEENQLVVDYKAKWAFAPHKPIFVTVDALVMVNDHVLLIQRKQAPGKNLWALPGGFLDHGEFIAQAIVRELYEETNIDISTEQLALANRGNFVFDYPSRSIRGQTITHVGLFVLEGYNSLPNIAPADDAKGAKWIDIKSIVENMYDKMFDDHYQIITILLEQCGKVL</sequence>
<evidence type="ECO:0000256" key="4">
    <source>
        <dbReference type="ARBA" id="ARBA00022801"/>
    </source>
</evidence>
<comment type="similarity">
    <text evidence="5">Belongs to the Nudix hydrolase family.</text>
</comment>
<evidence type="ECO:0000259" key="6">
    <source>
        <dbReference type="PROSITE" id="PS51462"/>
    </source>
</evidence>
<keyword evidence="4 5" id="KW-0378">Hydrolase</keyword>
<protein>
    <submittedName>
        <fullName evidence="7">Bifunctional nicotinamide-nucleotide adenylyltransferase/Nudix hydroxylase</fullName>
        <ecNumber evidence="7">2.7.7.1</ecNumber>
        <ecNumber evidence="7">3.6.1.-</ecNumber>
    </submittedName>
</protein>
<dbReference type="EC" id="3.6.1.-" evidence="7"/>
<evidence type="ECO:0000256" key="5">
    <source>
        <dbReference type="RuleBase" id="RU003476"/>
    </source>
</evidence>
<dbReference type="PROSITE" id="PS00893">
    <property type="entry name" value="NUDIX_BOX"/>
    <property type="match status" value="1"/>
</dbReference>
<evidence type="ECO:0000313" key="7">
    <source>
        <dbReference type="EMBL" id="QIV94131.1"/>
    </source>
</evidence>
<dbReference type="InterPro" id="IPR020476">
    <property type="entry name" value="Nudix_hydrolase"/>
</dbReference>
<reference evidence="7 8" key="1">
    <citation type="submission" date="2019-03" db="EMBL/GenBank/DDBJ databases">
        <title>Complete Genome Sequence of Allofrancisella frigidaquae Strain SYSU 10HL1970 Isolated from Water-Cooling Systems in China.</title>
        <authorList>
            <person name="Ohrman C."/>
            <person name="Uneklint I."/>
            <person name="Sjodin A."/>
        </authorList>
    </citation>
    <scope>NUCLEOTIDE SEQUENCE [LARGE SCALE GENOMIC DNA]</scope>
    <source>
        <strain evidence="7 8">SYSU 10HL1970</strain>
    </source>
</reference>
<keyword evidence="8" id="KW-1185">Reference proteome</keyword>
<dbReference type="InterPro" id="IPR014729">
    <property type="entry name" value="Rossmann-like_a/b/a_fold"/>
</dbReference>
<comment type="cofactor">
    <cofactor evidence="1">
        <name>Mg(2+)</name>
        <dbReference type="ChEBI" id="CHEBI:18420"/>
    </cofactor>
</comment>
<keyword evidence="2 7" id="KW-0808">Transferase</keyword>
<dbReference type="PANTHER" id="PTHR21342">
    <property type="entry name" value="PHOSPHOPANTETHEINE ADENYLYLTRANSFERASE"/>
    <property type="match status" value="1"/>
</dbReference>
<evidence type="ECO:0000256" key="2">
    <source>
        <dbReference type="ARBA" id="ARBA00022679"/>
    </source>
</evidence>
<dbReference type="InterPro" id="IPR000086">
    <property type="entry name" value="NUDIX_hydrolase_dom"/>
</dbReference>
<dbReference type="PRINTS" id="PR00502">
    <property type="entry name" value="NUDIXFAMILY"/>
</dbReference>
<dbReference type="EC" id="2.7.7.1" evidence="7"/>
<evidence type="ECO:0000256" key="1">
    <source>
        <dbReference type="ARBA" id="ARBA00001946"/>
    </source>
</evidence>
<dbReference type="GO" id="GO:0000309">
    <property type="term" value="F:nicotinamide-nucleotide adenylyltransferase activity"/>
    <property type="evidence" value="ECO:0007669"/>
    <property type="project" value="UniProtKB-EC"/>
</dbReference>
<keyword evidence="3 7" id="KW-0548">Nucleotidyltransferase</keyword>
<dbReference type="InterPro" id="IPR020084">
    <property type="entry name" value="NUDIX_hydrolase_CS"/>
</dbReference>
<dbReference type="NCBIfam" id="TIGR00125">
    <property type="entry name" value="cyt_tran_rel"/>
    <property type="match status" value="1"/>
</dbReference>
<organism evidence="7 8">
    <name type="scientific">Allofrancisella frigidaquae</name>
    <dbReference type="NCBI Taxonomy" id="1085644"/>
    <lineage>
        <taxon>Bacteria</taxon>
        <taxon>Pseudomonadati</taxon>
        <taxon>Pseudomonadota</taxon>
        <taxon>Gammaproteobacteria</taxon>
        <taxon>Thiotrichales</taxon>
        <taxon>Francisellaceae</taxon>
        <taxon>Allofrancisella</taxon>
    </lineage>
</organism>
<evidence type="ECO:0000313" key="8">
    <source>
        <dbReference type="Proteomes" id="UP000503320"/>
    </source>
</evidence>
<accession>A0A6M3HVN8</accession>
<dbReference type="EMBL" id="CP038017">
    <property type="protein sequence ID" value="QIV94131.1"/>
    <property type="molecule type" value="Genomic_DNA"/>
</dbReference>
<dbReference type="SUPFAM" id="SSF55811">
    <property type="entry name" value="Nudix"/>
    <property type="match status" value="1"/>
</dbReference>
<dbReference type="AlphaFoldDB" id="A0A6M3HVN8"/>
<dbReference type="Gene3D" id="3.90.79.10">
    <property type="entry name" value="Nucleoside Triphosphate Pyrophosphohydrolase"/>
    <property type="match status" value="1"/>
</dbReference>
<dbReference type="CDD" id="cd18873">
    <property type="entry name" value="NUDIX_NadM_like"/>
    <property type="match status" value="1"/>
</dbReference>
<dbReference type="Pfam" id="PF00293">
    <property type="entry name" value="NUDIX"/>
    <property type="match status" value="1"/>
</dbReference>
<dbReference type="InterPro" id="IPR015797">
    <property type="entry name" value="NUDIX_hydrolase-like_dom_sf"/>
</dbReference>
<dbReference type="Pfam" id="PF01467">
    <property type="entry name" value="CTP_transf_like"/>
    <property type="match status" value="1"/>
</dbReference>
<evidence type="ECO:0000256" key="3">
    <source>
        <dbReference type="ARBA" id="ARBA00022695"/>
    </source>
</evidence>
<gene>
    <name evidence="7" type="ORF">E3E15_01675</name>
</gene>
<dbReference type="Proteomes" id="UP000503320">
    <property type="component" value="Chromosome"/>
</dbReference>
<name>A0A6M3HVN8_9GAMM</name>
<proteinExistence type="inferred from homology"/>
<dbReference type="RefSeq" id="WP_172106354.1">
    <property type="nucleotide sequence ID" value="NZ_CP038017.1"/>
</dbReference>
<dbReference type="NCBIfam" id="NF003785">
    <property type="entry name" value="PRK05379.1-1"/>
    <property type="match status" value="1"/>
</dbReference>
<dbReference type="PROSITE" id="PS51462">
    <property type="entry name" value="NUDIX"/>
    <property type="match status" value="1"/>
</dbReference>
<dbReference type="InterPro" id="IPR004821">
    <property type="entry name" value="Cyt_trans-like"/>
</dbReference>
<feature type="domain" description="Nudix hydrolase" evidence="6">
    <location>
        <begin position="201"/>
        <end position="339"/>
    </location>
</feature>
<dbReference type="KEGG" id="afri:E3E15_01675"/>
<dbReference type="GO" id="GO:0016787">
    <property type="term" value="F:hydrolase activity"/>
    <property type="evidence" value="ECO:0007669"/>
    <property type="project" value="UniProtKB-KW"/>
</dbReference>
<dbReference type="PANTHER" id="PTHR21342:SF0">
    <property type="entry name" value="BIFUNCTIONAL NMN ADENYLYLTRANSFERASE_NUDIX HYDROLASE"/>
    <property type="match status" value="1"/>
</dbReference>
<dbReference type="SUPFAM" id="SSF52374">
    <property type="entry name" value="Nucleotidylyl transferase"/>
    <property type="match status" value="1"/>
</dbReference>